<dbReference type="PANTHER" id="PTHR43212:SF3">
    <property type="entry name" value="QUERCETIN 2,3-DIOXYGENASE"/>
    <property type="match status" value="1"/>
</dbReference>
<dbReference type="CDD" id="cd02910">
    <property type="entry name" value="cupin_Yhhw_N"/>
    <property type="match status" value="1"/>
</dbReference>
<dbReference type="SUPFAM" id="SSF51182">
    <property type="entry name" value="RmlC-like cupins"/>
    <property type="match status" value="1"/>
</dbReference>
<comment type="cofactor">
    <cofactor evidence="2">
        <name>Fe cation</name>
        <dbReference type="ChEBI" id="CHEBI:24875"/>
    </cofactor>
    <text evidence="2">Binds 1 Fe cation per subunit.</text>
</comment>
<dbReference type="OrthoDB" id="321327at2"/>
<evidence type="ECO:0000259" key="5">
    <source>
        <dbReference type="Pfam" id="PF02678"/>
    </source>
</evidence>
<dbReference type="InterPro" id="IPR012093">
    <property type="entry name" value="Pirin"/>
</dbReference>
<name>H0QVZ5_9ACTN</name>
<accession>H0QVZ5</accession>
<feature type="binding site" evidence="2">
    <location>
        <position position="60"/>
    </location>
    <ligand>
        <name>Fe cation</name>
        <dbReference type="ChEBI" id="CHEBI:24875"/>
    </ligand>
</feature>
<dbReference type="eggNOG" id="COG1741">
    <property type="taxonomic scope" value="Bacteria"/>
</dbReference>
<dbReference type="InterPro" id="IPR014710">
    <property type="entry name" value="RmlC-like_jellyroll"/>
</dbReference>
<comment type="similarity">
    <text evidence="1 3">Belongs to the pirin family.</text>
</comment>
<dbReference type="Proteomes" id="UP000035034">
    <property type="component" value="Unassembled WGS sequence"/>
</dbReference>
<dbReference type="Pfam" id="PF02678">
    <property type="entry name" value="Pirin"/>
    <property type="match status" value="1"/>
</dbReference>
<dbReference type="InterPro" id="IPR011051">
    <property type="entry name" value="RmlC_Cupin_sf"/>
</dbReference>
<comment type="caution">
    <text evidence="6">The sequence shown here is derived from an EMBL/GenBank/DDBJ whole genome shotgun (WGS) entry which is preliminary data.</text>
</comment>
<dbReference type="PANTHER" id="PTHR43212">
    <property type="entry name" value="QUERCETIN 2,3-DIOXYGENASE"/>
    <property type="match status" value="1"/>
</dbReference>
<dbReference type="Gene3D" id="2.60.120.10">
    <property type="entry name" value="Jelly Rolls"/>
    <property type="match status" value="2"/>
</dbReference>
<gene>
    <name evidence="6" type="ORF">GOEFS_018_00290</name>
</gene>
<reference evidence="6 7" key="1">
    <citation type="submission" date="2011-12" db="EMBL/GenBank/DDBJ databases">
        <title>Whole genome shotgun sequence of Gordonia effusa NBRC 100432.</title>
        <authorList>
            <person name="Yoshida I."/>
            <person name="Takarada H."/>
            <person name="Hosoyama A."/>
            <person name="Tsuchikane K."/>
            <person name="Katsumata H."/>
            <person name="Yamazaki S."/>
            <person name="Fujita N."/>
        </authorList>
    </citation>
    <scope>NUCLEOTIDE SEQUENCE [LARGE SCALE GENOMIC DNA]</scope>
    <source>
        <strain evidence="6 7">NBRC 100432</strain>
    </source>
</reference>
<keyword evidence="7" id="KW-1185">Reference proteome</keyword>
<feature type="binding site" evidence="2">
    <location>
        <position position="58"/>
    </location>
    <ligand>
        <name>Fe cation</name>
        <dbReference type="ChEBI" id="CHEBI:24875"/>
    </ligand>
</feature>
<evidence type="ECO:0000313" key="7">
    <source>
        <dbReference type="Proteomes" id="UP000035034"/>
    </source>
</evidence>
<sequence length="246" mass="26702">MTYAVQYSGDRATTATKWLRSRHSFSFGDHYDPDNTHLGILLAVNEETVAPGQGFDTHPHRETEILTWVLDGSLVHQDSVGHSGVIYPGLAQRMSAGTGVEHSERNDTWSSRPESGQTPVRFVQMWVMPDDYGRAPSYAQSDVTGDLTDGELIAIASGSPAIDSAIRIANKNATMYAARPTEKQRIIVPSTRFTMAMVTRGSVSFDGARLEGGDAIRGTDLGGEPIEATSDAEILIWSMDRALGES</sequence>
<keyword evidence="2" id="KW-0479">Metal-binding</keyword>
<feature type="domain" description="Pirin N-terminal" evidence="5">
    <location>
        <begin position="11"/>
        <end position="127"/>
    </location>
</feature>
<dbReference type="AlphaFoldDB" id="H0QVZ5"/>
<organism evidence="6 7">
    <name type="scientific">Gordonia effusa NBRC 100432</name>
    <dbReference type="NCBI Taxonomy" id="1077974"/>
    <lineage>
        <taxon>Bacteria</taxon>
        <taxon>Bacillati</taxon>
        <taxon>Actinomycetota</taxon>
        <taxon>Actinomycetes</taxon>
        <taxon>Mycobacteriales</taxon>
        <taxon>Gordoniaceae</taxon>
        <taxon>Gordonia</taxon>
    </lineage>
</organism>
<evidence type="ECO:0000256" key="4">
    <source>
        <dbReference type="SAM" id="MobiDB-lite"/>
    </source>
</evidence>
<evidence type="ECO:0000313" key="6">
    <source>
        <dbReference type="EMBL" id="GAB16996.1"/>
    </source>
</evidence>
<feature type="binding site" evidence="2">
    <location>
        <position position="104"/>
    </location>
    <ligand>
        <name>Fe cation</name>
        <dbReference type="ChEBI" id="CHEBI:24875"/>
    </ligand>
</feature>
<dbReference type="EMBL" id="BAEH01000018">
    <property type="protein sequence ID" value="GAB16996.1"/>
    <property type="molecule type" value="Genomic_DNA"/>
</dbReference>
<proteinExistence type="inferred from homology"/>
<dbReference type="GO" id="GO:0046872">
    <property type="term" value="F:metal ion binding"/>
    <property type="evidence" value="ECO:0007669"/>
    <property type="project" value="UniProtKB-KW"/>
</dbReference>
<feature type="binding site" evidence="2">
    <location>
        <position position="102"/>
    </location>
    <ligand>
        <name>Fe cation</name>
        <dbReference type="ChEBI" id="CHEBI:24875"/>
    </ligand>
</feature>
<dbReference type="PIRSF" id="PIRSF006232">
    <property type="entry name" value="Pirin"/>
    <property type="match status" value="1"/>
</dbReference>
<evidence type="ECO:0000256" key="2">
    <source>
        <dbReference type="PIRSR" id="PIRSR006232-1"/>
    </source>
</evidence>
<dbReference type="STRING" id="1077974.GOEFS_018_00290"/>
<dbReference type="RefSeq" id="WP_007316334.1">
    <property type="nucleotide sequence ID" value="NZ_BAEH01000018.1"/>
</dbReference>
<evidence type="ECO:0000256" key="3">
    <source>
        <dbReference type="RuleBase" id="RU003457"/>
    </source>
</evidence>
<dbReference type="InterPro" id="IPR003829">
    <property type="entry name" value="Pirin_N_dom"/>
</dbReference>
<protein>
    <recommendedName>
        <fullName evidence="5">Pirin N-terminal domain-containing protein</fullName>
    </recommendedName>
</protein>
<evidence type="ECO:0000256" key="1">
    <source>
        <dbReference type="ARBA" id="ARBA00008416"/>
    </source>
</evidence>
<keyword evidence="2" id="KW-0408">Iron</keyword>
<feature type="region of interest" description="Disordered" evidence="4">
    <location>
        <begin position="97"/>
        <end position="116"/>
    </location>
</feature>